<dbReference type="Proteomes" id="UP000030745">
    <property type="component" value="Unassembled WGS sequence"/>
</dbReference>
<protein>
    <recommendedName>
        <fullName evidence="4">PDZ domain-containing protein</fullName>
    </recommendedName>
</protein>
<gene>
    <name evidence="2" type="ORF">SPRG_03910</name>
</gene>
<name>A0A067CKQ7_SAPPC</name>
<dbReference type="KEGG" id="spar:SPRG_03910"/>
<evidence type="ECO:0000256" key="1">
    <source>
        <dbReference type="SAM" id="MobiDB-lite"/>
    </source>
</evidence>
<feature type="compositionally biased region" description="Polar residues" evidence="1">
    <location>
        <begin position="26"/>
        <end position="36"/>
    </location>
</feature>
<reference evidence="2 3" key="1">
    <citation type="journal article" date="2013" name="PLoS Genet.">
        <title>Distinctive expansion of potential virulence genes in the genome of the oomycete fish pathogen Saprolegnia parasitica.</title>
        <authorList>
            <person name="Jiang R.H."/>
            <person name="de Bruijn I."/>
            <person name="Haas B.J."/>
            <person name="Belmonte R."/>
            <person name="Lobach L."/>
            <person name="Christie J."/>
            <person name="van den Ackerveken G."/>
            <person name="Bottin A."/>
            <person name="Bulone V."/>
            <person name="Diaz-Moreno S.M."/>
            <person name="Dumas B."/>
            <person name="Fan L."/>
            <person name="Gaulin E."/>
            <person name="Govers F."/>
            <person name="Grenville-Briggs L.J."/>
            <person name="Horner N.R."/>
            <person name="Levin J.Z."/>
            <person name="Mammella M."/>
            <person name="Meijer H.J."/>
            <person name="Morris P."/>
            <person name="Nusbaum C."/>
            <person name="Oome S."/>
            <person name="Phillips A.J."/>
            <person name="van Rooyen D."/>
            <person name="Rzeszutek E."/>
            <person name="Saraiva M."/>
            <person name="Secombes C.J."/>
            <person name="Seidl M.F."/>
            <person name="Snel B."/>
            <person name="Stassen J.H."/>
            <person name="Sykes S."/>
            <person name="Tripathy S."/>
            <person name="van den Berg H."/>
            <person name="Vega-Arreguin J.C."/>
            <person name="Wawra S."/>
            <person name="Young S.K."/>
            <person name="Zeng Q."/>
            <person name="Dieguez-Uribeondo J."/>
            <person name="Russ C."/>
            <person name="Tyler B.M."/>
            <person name="van West P."/>
        </authorList>
    </citation>
    <scope>NUCLEOTIDE SEQUENCE [LARGE SCALE GENOMIC DNA]</scope>
    <source>
        <strain evidence="2 3">CBS 223.65</strain>
    </source>
</reference>
<dbReference type="OrthoDB" id="63052at2759"/>
<proteinExistence type="predicted"/>
<dbReference type="SUPFAM" id="SSF50156">
    <property type="entry name" value="PDZ domain-like"/>
    <property type="match status" value="1"/>
</dbReference>
<evidence type="ECO:0008006" key="4">
    <source>
        <dbReference type="Google" id="ProtNLM"/>
    </source>
</evidence>
<dbReference type="RefSeq" id="XP_012197893.1">
    <property type="nucleotide sequence ID" value="XM_012342503.1"/>
</dbReference>
<organism evidence="2 3">
    <name type="scientific">Saprolegnia parasitica (strain CBS 223.65)</name>
    <dbReference type="NCBI Taxonomy" id="695850"/>
    <lineage>
        <taxon>Eukaryota</taxon>
        <taxon>Sar</taxon>
        <taxon>Stramenopiles</taxon>
        <taxon>Oomycota</taxon>
        <taxon>Saprolegniomycetes</taxon>
        <taxon>Saprolegniales</taxon>
        <taxon>Saprolegniaceae</taxon>
        <taxon>Saprolegnia</taxon>
    </lineage>
</organism>
<accession>A0A067CKQ7</accession>
<dbReference type="VEuPathDB" id="FungiDB:SPRG_03910"/>
<evidence type="ECO:0000313" key="3">
    <source>
        <dbReference type="Proteomes" id="UP000030745"/>
    </source>
</evidence>
<dbReference type="OMA" id="KWLPRCF"/>
<dbReference type="AlphaFoldDB" id="A0A067CKQ7"/>
<evidence type="ECO:0000313" key="2">
    <source>
        <dbReference type="EMBL" id="KDO31294.1"/>
    </source>
</evidence>
<sequence length="217" mass="24087">MFLRCCLQSRGSDRDGLTPRTRHSQSRSSPTYSQYQRHVLSTPPDPCDDAFPNKWLPRCFPWQKPSDLVVTESPVVVRRPSNPGIDRRIGTLYRYQSTTGYFDTDEDDEGHDDDLYQLVRLHVPPGPSGLVLVEPDSPSSFVVPTVAGFEPIGVDSYGRPRSGVIELSGEVLPGSILVSVDRHCVLSASHADVCDLLAHSEATTAEFLFQTIHVHDL</sequence>
<dbReference type="InterPro" id="IPR036034">
    <property type="entry name" value="PDZ_sf"/>
</dbReference>
<dbReference type="EMBL" id="KK583198">
    <property type="protein sequence ID" value="KDO31294.1"/>
    <property type="molecule type" value="Genomic_DNA"/>
</dbReference>
<feature type="region of interest" description="Disordered" evidence="1">
    <location>
        <begin position="11"/>
        <end position="36"/>
    </location>
</feature>
<keyword evidence="3" id="KW-1185">Reference proteome</keyword>
<dbReference type="GeneID" id="24126386"/>